<dbReference type="PANTHER" id="PTHR42831">
    <property type="entry name" value="FE-S PROTEIN MATURATION AUXILIARY FACTOR YITW"/>
    <property type="match status" value="1"/>
</dbReference>
<organism evidence="2">
    <name type="scientific">marine sediment metagenome</name>
    <dbReference type="NCBI Taxonomy" id="412755"/>
    <lineage>
        <taxon>unclassified sequences</taxon>
        <taxon>metagenomes</taxon>
        <taxon>ecological metagenomes</taxon>
    </lineage>
</organism>
<dbReference type="EMBL" id="BART01020812">
    <property type="protein sequence ID" value="GAG92599.1"/>
    <property type="molecule type" value="Genomic_DNA"/>
</dbReference>
<protein>
    <recommendedName>
        <fullName evidence="1">MIP18 family-like domain-containing protein</fullName>
    </recommendedName>
</protein>
<evidence type="ECO:0000259" key="1">
    <source>
        <dbReference type="Pfam" id="PF01883"/>
    </source>
</evidence>
<dbReference type="SUPFAM" id="SSF117916">
    <property type="entry name" value="Fe-S cluster assembly (FSCA) domain-like"/>
    <property type="match status" value="1"/>
</dbReference>
<accession>X1B9V3</accession>
<dbReference type="InterPro" id="IPR002744">
    <property type="entry name" value="MIP18-like"/>
</dbReference>
<dbReference type="InterPro" id="IPR034904">
    <property type="entry name" value="FSCA_dom_sf"/>
</dbReference>
<feature type="domain" description="MIP18 family-like" evidence="1">
    <location>
        <begin position="12"/>
        <end position="56"/>
    </location>
</feature>
<proteinExistence type="predicted"/>
<dbReference type="Pfam" id="PF01883">
    <property type="entry name" value="FeS_assembly_P"/>
    <property type="match status" value="1"/>
</dbReference>
<feature type="non-terminal residue" evidence="2">
    <location>
        <position position="57"/>
    </location>
</feature>
<reference evidence="2" key="1">
    <citation type="journal article" date="2014" name="Front. Microbiol.">
        <title>High frequency of phylogenetically diverse reductive dehalogenase-homologous genes in deep subseafloor sedimentary metagenomes.</title>
        <authorList>
            <person name="Kawai M."/>
            <person name="Futagami T."/>
            <person name="Toyoda A."/>
            <person name="Takaki Y."/>
            <person name="Nishi S."/>
            <person name="Hori S."/>
            <person name="Arai W."/>
            <person name="Tsubouchi T."/>
            <person name="Morono Y."/>
            <person name="Uchiyama I."/>
            <person name="Ito T."/>
            <person name="Fujiyama A."/>
            <person name="Inagaki F."/>
            <person name="Takami H."/>
        </authorList>
    </citation>
    <scope>NUCLEOTIDE SEQUENCE</scope>
    <source>
        <strain evidence="2">Expedition CK06-06</strain>
    </source>
</reference>
<name>X1B9V3_9ZZZZ</name>
<evidence type="ECO:0000313" key="2">
    <source>
        <dbReference type="EMBL" id="GAG92599.1"/>
    </source>
</evidence>
<dbReference type="InterPro" id="IPR052339">
    <property type="entry name" value="Fe-S_Maturation_MIP18"/>
</dbReference>
<dbReference type="PANTHER" id="PTHR42831:SF1">
    <property type="entry name" value="FE-S PROTEIN MATURATION AUXILIARY FACTOR YITW"/>
    <property type="match status" value="1"/>
</dbReference>
<comment type="caution">
    <text evidence="2">The sequence shown here is derived from an EMBL/GenBank/DDBJ whole genome shotgun (WGS) entry which is preliminary data.</text>
</comment>
<dbReference type="AlphaFoldDB" id="X1B9V3"/>
<dbReference type="Gene3D" id="3.30.300.130">
    <property type="entry name" value="Fe-S cluster assembly (FSCA)"/>
    <property type="match status" value="1"/>
</dbReference>
<sequence>MTARKQGQPTTSEVMEALDHVMDPEIPVVSVIGMGLIRDVSVTDDGVTVQLTPTFSG</sequence>
<gene>
    <name evidence="2" type="ORF">S01H4_38567</name>
</gene>